<evidence type="ECO:0000313" key="2">
    <source>
        <dbReference type="Proteomes" id="UP000036681"/>
    </source>
</evidence>
<dbReference type="WBParaSite" id="ALUE_0000868501-mRNA-1">
    <property type="protein sequence ID" value="ALUE_0000868501-mRNA-1"/>
    <property type="gene ID" value="ALUE_0000868501"/>
</dbReference>
<sequence>MVYRFHFFYLISETLTNGRHFYRIFPVHRRCIRRLLLILDGRFEIPVVHLDSAQPVREKLCLLRGWFKRAQSRLFGFVLPTHSNQGPHPDEGVAASHSSPREWNNNESTRQYLMGRRPA</sequence>
<dbReference type="Proteomes" id="UP000036681">
    <property type="component" value="Unplaced"/>
</dbReference>
<feature type="region of interest" description="Disordered" evidence="1">
    <location>
        <begin position="83"/>
        <end position="119"/>
    </location>
</feature>
<accession>A0A0M3HYP6</accession>
<reference evidence="3" key="1">
    <citation type="submission" date="2017-02" db="UniProtKB">
        <authorList>
            <consortium name="WormBaseParasite"/>
        </authorList>
    </citation>
    <scope>IDENTIFICATION</scope>
</reference>
<feature type="compositionally biased region" description="Polar residues" evidence="1">
    <location>
        <begin position="96"/>
        <end position="111"/>
    </location>
</feature>
<keyword evidence="2" id="KW-1185">Reference proteome</keyword>
<evidence type="ECO:0000256" key="1">
    <source>
        <dbReference type="SAM" id="MobiDB-lite"/>
    </source>
</evidence>
<dbReference type="AlphaFoldDB" id="A0A0M3HYP6"/>
<proteinExistence type="predicted"/>
<protein>
    <submittedName>
        <fullName evidence="3">Secreted protein</fullName>
    </submittedName>
</protein>
<evidence type="ECO:0000313" key="3">
    <source>
        <dbReference type="WBParaSite" id="ALUE_0000868501-mRNA-1"/>
    </source>
</evidence>
<organism evidence="2 3">
    <name type="scientific">Ascaris lumbricoides</name>
    <name type="common">Giant roundworm</name>
    <dbReference type="NCBI Taxonomy" id="6252"/>
    <lineage>
        <taxon>Eukaryota</taxon>
        <taxon>Metazoa</taxon>
        <taxon>Ecdysozoa</taxon>
        <taxon>Nematoda</taxon>
        <taxon>Chromadorea</taxon>
        <taxon>Rhabditida</taxon>
        <taxon>Spirurina</taxon>
        <taxon>Ascaridomorpha</taxon>
        <taxon>Ascaridoidea</taxon>
        <taxon>Ascarididae</taxon>
        <taxon>Ascaris</taxon>
    </lineage>
</organism>
<name>A0A0M3HYP6_ASCLU</name>